<dbReference type="GO" id="GO:0005524">
    <property type="term" value="F:ATP binding"/>
    <property type="evidence" value="ECO:0007669"/>
    <property type="project" value="UniProtKB-KW"/>
</dbReference>
<protein>
    <recommendedName>
        <fullName evidence="4">ABC transporter domain-containing protein</fullName>
    </recommendedName>
</protein>
<dbReference type="SUPFAM" id="SSF52540">
    <property type="entry name" value="P-loop containing nucleoside triphosphate hydrolases"/>
    <property type="match status" value="1"/>
</dbReference>
<evidence type="ECO:0000313" key="5">
    <source>
        <dbReference type="EMBL" id="SPC93854.1"/>
    </source>
</evidence>
<feature type="region of interest" description="Disordered" evidence="3">
    <location>
        <begin position="168"/>
        <end position="189"/>
    </location>
</feature>
<dbReference type="Pfam" id="PF00005">
    <property type="entry name" value="ABC_tran"/>
    <property type="match status" value="1"/>
</dbReference>
<dbReference type="PANTHER" id="PTHR48040">
    <property type="entry name" value="PLEIOTROPIC DRUG RESISTANCE PROTEIN 1-LIKE ISOFORM X1"/>
    <property type="match status" value="1"/>
</dbReference>
<dbReference type="FunFam" id="3.40.50.300:FF:003489">
    <property type="entry name" value="ABC transporter G family member 39"/>
    <property type="match status" value="1"/>
</dbReference>
<dbReference type="PANTHER" id="PTHR48040:SF47">
    <property type="entry name" value="ABC TRANSPORTER DOMAIN-CONTAINING PROTEIN"/>
    <property type="match status" value="1"/>
</dbReference>
<feature type="region of interest" description="Disordered" evidence="3">
    <location>
        <begin position="202"/>
        <end position="236"/>
    </location>
</feature>
<dbReference type="EMBL" id="OIVN01001431">
    <property type="protein sequence ID" value="SPC93854.1"/>
    <property type="molecule type" value="Genomic_DNA"/>
</dbReference>
<dbReference type="InterPro" id="IPR003439">
    <property type="entry name" value="ABC_transporter-like_ATP-bd"/>
</dbReference>
<keyword evidence="1" id="KW-0547">Nucleotide-binding</keyword>
<reference evidence="5" key="1">
    <citation type="submission" date="2018-02" db="EMBL/GenBank/DDBJ databases">
        <authorList>
            <person name="Cohen D.B."/>
            <person name="Kent A.D."/>
        </authorList>
    </citation>
    <scope>NUCLEOTIDE SEQUENCE</scope>
</reference>
<dbReference type="GO" id="GO:0016887">
    <property type="term" value="F:ATP hydrolysis activity"/>
    <property type="evidence" value="ECO:0007669"/>
    <property type="project" value="InterPro"/>
</dbReference>
<dbReference type="InterPro" id="IPR003593">
    <property type="entry name" value="AAA+_ATPase"/>
</dbReference>
<evidence type="ECO:0000256" key="1">
    <source>
        <dbReference type="ARBA" id="ARBA00022741"/>
    </source>
</evidence>
<feature type="compositionally biased region" description="Basic and acidic residues" evidence="3">
    <location>
        <begin position="202"/>
        <end position="222"/>
    </location>
</feature>
<evidence type="ECO:0000256" key="2">
    <source>
        <dbReference type="ARBA" id="ARBA00022840"/>
    </source>
</evidence>
<dbReference type="InterPro" id="IPR027417">
    <property type="entry name" value="P-loop_NTPase"/>
</dbReference>
<dbReference type="SMART" id="SM00382">
    <property type="entry name" value="AAA"/>
    <property type="match status" value="1"/>
</dbReference>
<evidence type="ECO:0000256" key="3">
    <source>
        <dbReference type="SAM" id="MobiDB-lite"/>
    </source>
</evidence>
<proteinExistence type="predicted"/>
<name>A0A2N9G422_FAGSY</name>
<feature type="domain" description="ABC transporter" evidence="4">
    <location>
        <begin position="247"/>
        <end position="505"/>
    </location>
</feature>
<feature type="region of interest" description="Disordered" evidence="3">
    <location>
        <begin position="1"/>
        <end position="150"/>
    </location>
</feature>
<dbReference type="PROSITE" id="PS50893">
    <property type="entry name" value="ABC_TRANSPORTER_2"/>
    <property type="match status" value="1"/>
</dbReference>
<feature type="compositionally biased region" description="Basic and acidic residues" evidence="3">
    <location>
        <begin position="23"/>
        <end position="32"/>
    </location>
</feature>
<dbReference type="Gene3D" id="3.40.50.300">
    <property type="entry name" value="P-loop containing nucleotide triphosphate hydrolases"/>
    <property type="match status" value="1"/>
</dbReference>
<dbReference type="AlphaFoldDB" id="A0A2N9G422"/>
<keyword evidence="2" id="KW-0067">ATP-binding</keyword>
<organism evidence="5">
    <name type="scientific">Fagus sylvatica</name>
    <name type="common">Beechnut</name>
    <dbReference type="NCBI Taxonomy" id="28930"/>
    <lineage>
        <taxon>Eukaryota</taxon>
        <taxon>Viridiplantae</taxon>
        <taxon>Streptophyta</taxon>
        <taxon>Embryophyta</taxon>
        <taxon>Tracheophyta</taxon>
        <taxon>Spermatophyta</taxon>
        <taxon>Magnoliopsida</taxon>
        <taxon>eudicotyledons</taxon>
        <taxon>Gunneridae</taxon>
        <taxon>Pentapetalae</taxon>
        <taxon>rosids</taxon>
        <taxon>fabids</taxon>
        <taxon>Fagales</taxon>
        <taxon>Fagaceae</taxon>
        <taxon>Fagus</taxon>
    </lineage>
</organism>
<evidence type="ECO:0000259" key="4">
    <source>
        <dbReference type="PROSITE" id="PS50893"/>
    </source>
</evidence>
<feature type="compositionally biased region" description="Basic and acidic residues" evidence="3">
    <location>
        <begin position="40"/>
        <end position="106"/>
    </location>
</feature>
<sequence length="528" mass="58930">MWWSHQSEPKYQRKRLRATNKGRWSERVEGEPRTTGGAWRYRDNREGPRRSPAKQRAERDREQTEEIETKSHWRREEIESKPARSRANRGDRDQETLAARGDREQRAGVLKGNQEPPSAGGARGEAEMPRSRSGGAGGATEKGREPPVSTWWCESTSRTTKNLWWRGKKCRSKKSESHQRRPGGTRVEIDAPGSRAIISHEKLSKIQGSEDSHDGAHLDKKSRNSPSQTSIEPQRGRMVLPFTPLTVVFQDVQYYVDTPLEMREHGFTNKKLQILSDITGALRPGVLTALMGVSGAGKTTLLDVLAGRKTSGYIEGQIKIGGYPKVQETFARVSGYCEQTDIHSPRITVEESVLFSAWLRLSPQIDSKTKAEFVNEVLETIEIDGIKDALVGIPGVTGLSNEQRKRLTIAVELVANPSIIFMDEPTTGLDARAAAIVMRAVKNVVDTGRTILIILKTGGHLIYSRPLGQHSSSVIEYFEVGFLSIPGVQKIRNNYNPATWMLEVTSTSAEAELGVDFALKYRESALYE</sequence>
<gene>
    <name evidence="5" type="ORF">FSB_LOCUS21736</name>
</gene>
<accession>A0A2N9G422</accession>